<evidence type="ECO:0000313" key="7">
    <source>
        <dbReference type="EMBL" id="MBB6345940.1"/>
    </source>
</evidence>
<dbReference type="SUPFAM" id="SSF46689">
    <property type="entry name" value="Homeodomain-like"/>
    <property type="match status" value="1"/>
</dbReference>
<dbReference type="InterPro" id="IPR001647">
    <property type="entry name" value="HTH_TetR"/>
</dbReference>
<feature type="domain" description="HTH tetR-type" evidence="6">
    <location>
        <begin position="11"/>
        <end position="71"/>
    </location>
</feature>
<dbReference type="Proteomes" id="UP000583800">
    <property type="component" value="Unassembled WGS sequence"/>
</dbReference>
<name>A0A7X0BZZ2_9ACTN</name>
<proteinExistence type="predicted"/>
<dbReference type="EMBL" id="JACHJB010000001">
    <property type="protein sequence ID" value="MBB6345940.1"/>
    <property type="molecule type" value="Genomic_DNA"/>
</dbReference>
<dbReference type="InterPro" id="IPR009057">
    <property type="entry name" value="Homeodomain-like_sf"/>
</dbReference>
<protein>
    <submittedName>
        <fullName evidence="7">AcrR family transcriptional regulator</fullName>
    </submittedName>
</protein>
<evidence type="ECO:0000256" key="5">
    <source>
        <dbReference type="SAM" id="MobiDB-lite"/>
    </source>
</evidence>
<dbReference type="RefSeq" id="WP_185083813.1">
    <property type="nucleotide sequence ID" value="NZ_JACHJB010000001.1"/>
</dbReference>
<feature type="region of interest" description="Disordered" evidence="5">
    <location>
        <begin position="195"/>
        <end position="214"/>
    </location>
</feature>
<keyword evidence="3" id="KW-0804">Transcription</keyword>
<keyword evidence="8" id="KW-1185">Reference proteome</keyword>
<keyword evidence="1" id="KW-0805">Transcription regulation</keyword>
<dbReference type="GO" id="GO:0003700">
    <property type="term" value="F:DNA-binding transcription factor activity"/>
    <property type="evidence" value="ECO:0007669"/>
    <property type="project" value="TreeGrafter"/>
</dbReference>
<dbReference type="PRINTS" id="PR00455">
    <property type="entry name" value="HTHTETR"/>
</dbReference>
<reference evidence="7 8" key="1">
    <citation type="submission" date="2020-08" db="EMBL/GenBank/DDBJ databases">
        <title>Sequencing the genomes of 1000 actinobacteria strains.</title>
        <authorList>
            <person name="Klenk H.-P."/>
        </authorList>
    </citation>
    <scope>NUCLEOTIDE SEQUENCE [LARGE SCALE GENOMIC DNA]</scope>
    <source>
        <strain evidence="7 8">DSM 45913</strain>
    </source>
</reference>
<evidence type="ECO:0000256" key="4">
    <source>
        <dbReference type="PROSITE-ProRule" id="PRU00335"/>
    </source>
</evidence>
<feature type="DNA-binding region" description="H-T-H motif" evidence="4">
    <location>
        <begin position="34"/>
        <end position="53"/>
    </location>
</feature>
<evidence type="ECO:0000259" key="6">
    <source>
        <dbReference type="PROSITE" id="PS50977"/>
    </source>
</evidence>
<comment type="caution">
    <text evidence="7">The sequence shown here is derived from an EMBL/GenBank/DDBJ whole genome shotgun (WGS) entry which is preliminary data.</text>
</comment>
<dbReference type="GO" id="GO:0000976">
    <property type="term" value="F:transcription cis-regulatory region binding"/>
    <property type="evidence" value="ECO:0007669"/>
    <property type="project" value="TreeGrafter"/>
</dbReference>
<dbReference type="InterPro" id="IPR050109">
    <property type="entry name" value="HTH-type_TetR-like_transc_reg"/>
</dbReference>
<dbReference type="PANTHER" id="PTHR30055">
    <property type="entry name" value="HTH-TYPE TRANSCRIPTIONAL REGULATOR RUTR"/>
    <property type="match status" value="1"/>
</dbReference>
<evidence type="ECO:0000256" key="2">
    <source>
        <dbReference type="ARBA" id="ARBA00023125"/>
    </source>
</evidence>
<dbReference type="Gene3D" id="1.10.357.10">
    <property type="entry name" value="Tetracycline Repressor, domain 2"/>
    <property type="match status" value="1"/>
</dbReference>
<dbReference type="InterPro" id="IPR023772">
    <property type="entry name" value="DNA-bd_HTH_TetR-type_CS"/>
</dbReference>
<keyword evidence="2 4" id="KW-0238">DNA-binding</keyword>
<evidence type="ECO:0000256" key="1">
    <source>
        <dbReference type="ARBA" id="ARBA00023015"/>
    </source>
</evidence>
<dbReference type="Pfam" id="PF00440">
    <property type="entry name" value="TetR_N"/>
    <property type="match status" value="1"/>
</dbReference>
<evidence type="ECO:0000256" key="3">
    <source>
        <dbReference type="ARBA" id="ARBA00023163"/>
    </source>
</evidence>
<organism evidence="7 8">
    <name type="scientific">Nonomuraea muscovyensis</name>
    <dbReference type="NCBI Taxonomy" id="1124761"/>
    <lineage>
        <taxon>Bacteria</taxon>
        <taxon>Bacillati</taxon>
        <taxon>Actinomycetota</taxon>
        <taxon>Actinomycetes</taxon>
        <taxon>Streptosporangiales</taxon>
        <taxon>Streptosporangiaceae</taxon>
        <taxon>Nonomuraea</taxon>
    </lineage>
</organism>
<sequence>MNEGLRERKKNRTRQALVDAAVRLFEERGFDAVTTADIAAAADVSPRTFFLHFAAKEDVLFAHSEMRVDLGLRTLAERAAGEPPGTVLARAMERMIVDSWGADLTSGLAALRVRLAASAPALRARLVQRFAGAQHDLAAALLAAYPEELDTVTAAALVGAQVGAVGAAAVASLDRGDAPGEVRDAMLLAAALAAGSTGTRASAPRPSPRRTAPG</sequence>
<dbReference type="PROSITE" id="PS01081">
    <property type="entry name" value="HTH_TETR_1"/>
    <property type="match status" value="1"/>
</dbReference>
<accession>A0A7X0BZZ2</accession>
<gene>
    <name evidence="7" type="ORF">FHU36_002449</name>
</gene>
<dbReference type="AlphaFoldDB" id="A0A7X0BZZ2"/>
<evidence type="ECO:0000313" key="8">
    <source>
        <dbReference type="Proteomes" id="UP000583800"/>
    </source>
</evidence>
<dbReference type="PANTHER" id="PTHR30055:SF234">
    <property type="entry name" value="HTH-TYPE TRANSCRIPTIONAL REGULATOR BETI"/>
    <property type="match status" value="1"/>
</dbReference>
<dbReference type="PROSITE" id="PS50977">
    <property type="entry name" value="HTH_TETR_2"/>
    <property type="match status" value="1"/>
</dbReference>